<dbReference type="OMA" id="MMGPLEQ"/>
<proteinExistence type="inferred from homology"/>
<feature type="region of interest" description="Disordered" evidence="8">
    <location>
        <begin position="1"/>
        <end position="30"/>
    </location>
</feature>
<evidence type="ECO:0000256" key="7">
    <source>
        <dbReference type="PIRSR" id="PIRSR000548-1"/>
    </source>
</evidence>
<dbReference type="GO" id="GO:0004862">
    <property type="term" value="F:cAMP-dependent protein kinase inhibitor activity"/>
    <property type="evidence" value="ECO:0007669"/>
    <property type="project" value="TreeGrafter"/>
</dbReference>
<dbReference type="CDD" id="cd00038">
    <property type="entry name" value="CAP_ED"/>
    <property type="match status" value="2"/>
</dbReference>
<evidence type="ECO:0000256" key="8">
    <source>
        <dbReference type="SAM" id="MobiDB-lite"/>
    </source>
</evidence>
<dbReference type="SMART" id="SM00100">
    <property type="entry name" value="cNMP"/>
    <property type="match status" value="2"/>
</dbReference>
<dbReference type="KEGG" id="vde:111248550"/>
<dbReference type="PROSITE" id="PS50042">
    <property type="entry name" value="CNMP_BINDING_3"/>
    <property type="match status" value="2"/>
</dbReference>
<feature type="domain" description="Cyclic nucleotide-binding" evidence="9">
    <location>
        <begin position="55"/>
        <end position="170"/>
    </location>
</feature>
<protein>
    <recommendedName>
        <fullName evidence="9">Cyclic nucleotide-binding domain-containing protein</fullName>
    </recommendedName>
</protein>
<dbReference type="InParanoid" id="A0A7M7JWK2"/>
<dbReference type="OrthoDB" id="417078at2759"/>
<dbReference type="InterPro" id="IPR018490">
    <property type="entry name" value="cNMP-bd_dom_sf"/>
</dbReference>
<dbReference type="Proteomes" id="UP000594260">
    <property type="component" value="Unplaced"/>
</dbReference>
<evidence type="ECO:0000313" key="11">
    <source>
        <dbReference type="Proteomes" id="UP000594260"/>
    </source>
</evidence>
<dbReference type="SUPFAM" id="SSF51206">
    <property type="entry name" value="cAMP-binding domain-like"/>
    <property type="match status" value="2"/>
</dbReference>
<dbReference type="GO" id="GO:0005952">
    <property type="term" value="C:cAMP-dependent protein kinase complex"/>
    <property type="evidence" value="ECO:0007669"/>
    <property type="project" value="InterPro"/>
</dbReference>
<dbReference type="InterPro" id="IPR018488">
    <property type="entry name" value="cNMP-bd_CS"/>
</dbReference>
<dbReference type="PANTHER" id="PTHR11635">
    <property type="entry name" value="CAMP-DEPENDENT PROTEIN KINASE REGULATORY CHAIN"/>
    <property type="match status" value="1"/>
</dbReference>
<accession>A0A7M7JWK2</accession>
<dbReference type="RefSeq" id="XP_022656763.1">
    <property type="nucleotide sequence ID" value="XM_022801028.1"/>
</dbReference>
<feature type="binding site" evidence="7">
    <location>
        <position position="120"/>
    </location>
    <ligand>
        <name>3',5'-cyclic AMP</name>
        <dbReference type="ChEBI" id="CHEBI:58165"/>
        <label>1</label>
    </ligand>
</feature>
<keyword evidence="2" id="KW-0597">Phosphoprotein</keyword>
<dbReference type="InterPro" id="IPR014710">
    <property type="entry name" value="RmlC-like_jellyroll"/>
</dbReference>
<dbReference type="GeneID" id="111248550"/>
<dbReference type="EnsemblMetazoa" id="XM_022801028">
    <property type="protein sequence ID" value="XP_022656763"/>
    <property type="gene ID" value="LOC111248550"/>
</dbReference>
<feature type="binding site" evidence="7">
    <location>
        <position position="243"/>
    </location>
    <ligand>
        <name>3',5'-cyclic AMP</name>
        <dbReference type="ChEBI" id="CHEBI:58165"/>
        <label>2</label>
    </ligand>
</feature>
<dbReference type="PROSITE" id="PS00889">
    <property type="entry name" value="CNMP_BINDING_2"/>
    <property type="match status" value="2"/>
</dbReference>
<dbReference type="Pfam" id="PF00027">
    <property type="entry name" value="cNMP_binding"/>
    <property type="match status" value="2"/>
</dbReference>
<keyword evidence="6 7" id="KW-0114">cAMP</keyword>
<evidence type="ECO:0000256" key="4">
    <source>
        <dbReference type="ARBA" id="ARBA00022737"/>
    </source>
</evidence>
<evidence type="ECO:0000259" key="9">
    <source>
        <dbReference type="PROSITE" id="PS50042"/>
    </source>
</evidence>
<evidence type="ECO:0000256" key="6">
    <source>
        <dbReference type="ARBA" id="ARBA00023149"/>
    </source>
</evidence>
<dbReference type="AlphaFoldDB" id="A0A7M7JWK2"/>
<dbReference type="PROSITE" id="PS00888">
    <property type="entry name" value="CNMP_BINDING_1"/>
    <property type="match status" value="1"/>
</dbReference>
<sequence length="308" mass="34680">MATVDPGHADRRSRRKAVCGESYDPATDTEAIPKITPKSPELRDKLLDIASNVVVFMGLDDRQMSEVIDHLSERTVKAGEVIMRQGDPGDYFYIVDTGKFDATINGKKVSTYDNKGSFGELALYYDQPRAATITAVTDGKMWKIDRTMFRRVVLRKAYELRRGYNELIASVPIFESLTPRERLTLCDALIPRLYKDGDVIIKQGDEADGMYFVEQGNVDIYVKSKDGTEQLVNTLARGNYFGELSLLTEKPRAATVIARGDVRTAFLFVATFERLLGKCTDVMRRNISNYEAQLIKLFGSMDAVNKLR</sequence>
<evidence type="ECO:0000256" key="2">
    <source>
        <dbReference type="ARBA" id="ARBA00022553"/>
    </source>
</evidence>
<keyword evidence="11" id="KW-1185">Reference proteome</keyword>
<reference evidence="10" key="1">
    <citation type="submission" date="2021-01" db="UniProtKB">
        <authorList>
            <consortium name="EnsemblMetazoa"/>
        </authorList>
    </citation>
    <scope>IDENTIFICATION</scope>
</reference>
<dbReference type="GO" id="GO:0030552">
    <property type="term" value="F:cAMP binding"/>
    <property type="evidence" value="ECO:0007669"/>
    <property type="project" value="UniProtKB-KW"/>
</dbReference>
<dbReference type="GO" id="GO:0034236">
    <property type="term" value="F:protein kinase A catalytic subunit binding"/>
    <property type="evidence" value="ECO:0007669"/>
    <property type="project" value="TreeGrafter"/>
</dbReference>
<feature type="domain" description="Cyclic nucleotide-binding" evidence="9">
    <location>
        <begin position="173"/>
        <end position="293"/>
    </location>
</feature>
<evidence type="ECO:0000313" key="10">
    <source>
        <dbReference type="EnsemblMetazoa" id="XP_022656763"/>
    </source>
</evidence>
<comment type="similarity">
    <text evidence="1">Belongs to the cAMP-dependent kinase regulatory chain family.</text>
</comment>
<dbReference type="PIRSF" id="PIRSF000548">
    <property type="entry name" value="PK_regulatory"/>
    <property type="match status" value="1"/>
</dbReference>
<dbReference type="GO" id="GO:0005829">
    <property type="term" value="C:cytosol"/>
    <property type="evidence" value="ECO:0007669"/>
    <property type="project" value="TreeGrafter"/>
</dbReference>
<evidence type="ECO:0000256" key="5">
    <source>
        <dbReference type="ARBA" id="ARBA00022741"/>
    </source>
</evidence>
<feature type="binding site" evidence="7">
    <location>
        <position position="252"/>
    </location>
    <ligand>
        <name>3',5'-cyclic AMP</name>
        <dbReference type="ChEBI" id="CHEBI:58165"/>
        <label>2</label>
    </ligand>
</feature>
<feature type="binding site" evidence="7">
    <location>
        <position position="129"/>
    </location>
    <ligand>
        <name>3',5'-cyclic AMP</name>
        <dbReference type="ChEBI" id="CHEBI:58165"/>
        <label>1</label>
    </ligand>
</feature>
<evidence type="ECO:0000256" key="1">
    <source>
        <dbReference type="ARBA" id="ARBA00005753"/>
    </source>
</evidence>
<dbReference type="InterPro" id="IPR012198">
    <property type="entry name" value="cAMP_dep_PK_reg_su"/>
</dbReference>
<organism evidence="10 11">
    <name type="scientific">Varroa destructor</name>
    <name type="common">Honeybee mite</name>
    <dbReference type="NCBI Taxonomy" id="109461"/>
    <lineage>
        <taxon>Eukaryota</taxon>
        <taxon>Metazoa</taxon>
        <taxon>Ecdysozoa</taxon>
        <taxon>Arthropoda</taxon>
        <taxon>Chelicerata</taxon>
        <taxon>Arachnida</taxon>
        <taxon>Acari</taxon>
        <taxon>Parasitiformes</taxon>
        <taxon>Mesostigmata</taxon>
        <taxon>Gamasina</taxon>
        <taxon>Dermanyssoidea</taxon>
        <taxon>Varroidae</taxon>
        <taxon>Varroa</taxon>
    </lineage>
</organism>
<dbReference type="InterPro" id="IPR050503">
    <property type="entry name" value="cAMP-dep_PK_reg_su-like"/>
</dbReference>
<keyword evidence="5 7" id="KW-0547">Nucleotide-binding</keyword>
<dbReference type="PRINTS" id="PR00103">
    <property type="entry name" value="CAMPKINASE"/>
</dbReference>
<evidence type="ECO:0000256" key="3">
    <source>
        <dbReference type="ARBA" id="ARBA00022566"/>
    </source>
</evidence>
<dbReference type="InterPro" id="IPR000595">
    <property type="entry name" value="cNMP-bd_dom"/>
</dbReference>
<dbReference type="PANTHER" id="PTHR11635:SF152">
    <property type="entry name" value="CAMP-DEPENDENT PROTEIN KINASE TYPE I REGULATORY SUBUNIT-RELATED"/>
    <property type="match status" value="1"/>
</dbReference>
<dbReference type="Gene3D" id="2.60.120.10">
    <property type="entry name" value="Jelly Rolls"/>
    <property type="match status" value="2"/>
</dbReference>
<name>A0A7M7JWK2_VARDE</name>
<keyword evidence="4" id="KW-0677">Repeat</keyword>
<dbReference type="FunFam" id="2.60.120.10:FF:000108">
    <property type="entry name" value="cAMP-dependent protein kinase type II regulatory subunit"/>
    <property type="match status" value="1"/>
</dbReference>
<keyword evidence="3 7" id="KW-0116">cAMP-binding</keyword>